<dbReference type="Proteomes" id="UP001386955">
    <property type="component" value="Unassembled WGS sequence"/>
</dbReference>
<reference evidence="1 2" key="1">
    <citation type="submission" date="2024-01" db="EMBL/GenBank/DDBJ databases">
        <title>The genomes of 5 underutilized Papilionoideae crops provide insights into root nodulation and disease resistanc.</title>
        <authorList>
            <person name="Jiang F."/>
        </authorList>
    </citation>
    <scope>NUCLEOTIDE SEQUENCE [LARGE SCALE GENOMIC DNA]</scope>
    <source>
        <strain evidence="1">DUOXIRENSHENG_FW03</strain>
        <tissue evidence="1">Leaves</tissue>
    </source>
</reference>
<name>A0AAN9T4V5_PSOTE</name>
<accession>A0AAN9T4V5</accession>
<dbReference type="EMBL" id="JAYMYS010000001">
    <property type="protein sequence ID" value="KAK7412282.1"/>
    <property type="molecule type" value="Genomic_DNA"/>
</dbReference>
<proteinExistence type="predicted"/>
<keyword evidence="2" id="KW-1185">Reference proteome</keyword>
<comment type="caution">
    <text evidence="1">The sequence shown here is derived from an EMBL/GenBank/DDBJ whole genome shotgun (WGS) entry which is preliminary data.</text>
</comment>
<protein>
    <submittedName>
        <fullName evidence="1">Uncharacterized protein</fullName>
    </submittedName>
</protein>
<gene>
    <name evidence="1" type="ORF">VNO78_03735</name>
</gene>
<sequence>MARFNNHSEYDYLYDISNDLLKETPLLLFVAIAMNSYTEGKTSARVIMHVCRKVLLNMNDSLLNETPGCLLYKKHGSKILVPRVSIITYYTIINETLPFVDSVAIELKEAVESLGLRF</sequence>
<dbReference type="AlphaFoldDB" id="A0AAN9T4V5"/>
<evidence type="ECO:0000313" key="1">
    <source>
        <dbReference type="EMBL" id="KAK7412282.1"/>
    </source>
</evidence>
<organism evidence="1 2">
    <name type="scientific">Psophocarpus tetragonolobus</name>
    <name type="common">Winged bean</name>
    <name type="synonym">Dolichos tetragonolobus</name>
    <dbReference type="NCBI Taxonomy" id="3891"/>
    <lineage>
        <taxon>Eukaryota</taxon>
        <taxon>Viridiplantae</taxon>
        <taxon>Streptophyta</taxon>
        <taxon>Embryophyta</taxon>
        <taxon>Tracheophyta</taxon>
        <taxon>Spermatophyta</taxon>
        <taxon>Magnoliopsida</taxon>
        <taxon>eudicotyledons</taxon>
        <taxon>Gunneridae</taxon>
        <taxon>Pentapetalae</taxon>
        <taxon>rosids</taxon>
        <taxon>fabids</taxon>
        <taxon>Fabales</taxon>
        <taxon>Fabaceae</taxon>
        <taxon>Papilionoideae</taxon>
        <taxon>50 kb inversion clade</taxon>
        <taxon>NPAAA clade</taxon>
        <taxon>indigoferoid/millettioid clade</taxon>
        <taxon>Phaseoleae</taxon>
        <taxon>Psophocarpus</taxon>
    </lineage>
</organism>
<evidence type="ECO:0000313" key="2">
    <source>
        <dbReference type="Proteomes" id="UP001386955"/>
    </source>
</evidence>